<dbReference type="AlphaFoldDB" id="A0A2I1JYW9"/>
<accession>A0A2I1JYW9</accession>
<proteinExistence type="inferred from homology"/>
<comment type="similarity">
    <text evidence="6">Belongs to the EzrA family.</text>
</comment>
<evidence type="ECO:0000256" key="3">
    <source>
        <dbReference type="ARBA" id="ARBA00023054"/>
    </source>
</evidence>
<dbReference type="GO" id="GO:0005886">
    <property type="term" value="C:plasma membrane"/>
    <property type="evidence" value="ECO:0007669"/>
    <property type="project" value="UniProtKB-SubCell"/>
</dbReference>
<sequence length="574" mass="68006">MSVTFTDILFAIVVIFLVISGIVFFMKTQRTKEVRELENRKDEMMTVSIADQLFTLKNMELSGQTKRKYESLVATWQTLTNYQFTEIESTIIIAEQYIDQMKLIKAKNAMNEATDLLESTEIEVNELHDELTKLIDVTESNQVRYESLLERYNTSRKNIMNHSFDYGPAIETLEKNLQYLELNFTRYNELMSEGDYLEAQDMLGKTDSDLSTLEEILEKLPKMYSKITSEYEENLEDIAQGYKRMEESKFKFDDVHVLERVDEIQERLNEAKTHIKNADLAEAQTLMDKSERDINAMYDFLQAEIDAKEAVQGLMHQLTQSLAQIKDDNRYTTIEVDRIAQSYVLHDNQEDRIANITENIQRDQEEFAQLIQEVKEHEAIYTKVLQRLKRIEKRIDEYLTQQQGIIQSLASLSQREKDAKSNLDLFELDLRNMKRRLEKQHLPGLSQSFYDKFYLVTDQIEYMSKELNRVQVDMNEVEALEQDLAENMATLEEMAEEYIDNATLTEYMIQHSNRFRYDIPEMEQAIREAEFLFYEQFRYGEALNVIEKALYRVDREGPTQVRRMYQQEKQHRIY</sequence>
<dbReference type="GO" id="GO:0005940">
    <property type="term" value="C:septin ring"/>
    <property type="evidence" value="ECO:0007669"/>
    <property type="project" value="InterPro"/>
</dbReference>
<feature type="topological domain" description="Cytoplasmic" evidence="6">
    <location>
        <begin position="27"/>
        <end position="574"/>
    </location>
</feature>
<comment type="subcellular location">
    <subcellularLocation>
        <location evidence="6">Cell membrane</location>
        <topology evidence="6">Single-pass membrane protein</topology>
    </subcellularLocation>
    <text evidence="6">Colocalized with FtsZ to the nascent septal site.</text>
</comment>
<keyword evidence="6" id="KW-0132">Cell division</keyword>
<protein>
    <recommendedName>
        <fullName evidence="6">Septation ring formation regulator EzrA</fullName>
    </recommendedName>
</protein>
<keyword evidence="4 6" id="KW-0472">Membrane</keyword>
<evidence type="ECO:0000313" key="9">
    <source>
        <dbReference type="Proteomes" id="UP000234384"/>
    </source>
</evidence>
<dbReference type="RefSeq" id="WP_101954333.1">
    <property type="nucleotide sequence ID" value="NZ_PKHE01000012.1"/>
</dbReference>
<evidence type="ECO:0000256" key="2">
    <source>
        <dbReference type="ARBA" id="ARBA00022989"/>
    </source>
</evidence>
<evidence type="ECO:0000256" key="7">
    <source>
        <dbReference type="SAM" id="Phobius"/>
    </source>
</evidence>
<dbReference type="OrthoDB" id="1654473at2"/>
<dbReference type="HAMAP" id="MF_00728">
    <property type="entry name" value="EzrA"/>
    <property type="match status" value="1"/>
</dbReference>
<dbReference type="GO" id="GO:0016301">
    <property type="term" value="F:kinase activity"/>
    <property type="evidence" value="ECO:0007669"/>
    <property type="project" value="UniProtKB-KW"/>
</dbReference>
<gene>
    <name evidence="6" type="primary">ezrA</name>
    <name evidence="8" type="ORF">CYJ57_05105</name>
</gene>
<evidence type="ECO:0000256" key="4">
    <source>
        <dbReference type="ARBA" id="ARBA00023136"/>
    </source>
</evidence>
<keyword evidence="3 6" id="KW-0175">Coiled coil</keyword>
<feature type="coiled-coil region" evidence="6">
    <location>
        <begin position="103"/>
        <end position="137"/>
    </location>
</feature>
<organism evidence="8 9">
    <name type="scientific">Falseniella ignava</name>
    <dbReference type="NCBI Taxonomy" id="137730"/>
    <lineage>
        <taxon>Bacteria</taxon>
        <taxon>Bacillati</taxon>
        <taxon>Bacillota</taxon>
        <taxon>Bacilli</taxon>
        <taxon>Lactobacillales</taxon>
        <taxon>Aerococcaceae</taxon>
        <taxon>Falseniella</taxon>
    </lineage>
</organism>
<evidence type="ECO:0000256" key="5">
    <source>
        <dbReference type="ARBA" id="ARBA00023210"/>
    </source>
</evidence>
<keyword evidence="6" id="KW-1003">Cell membrane</keyword>
<dbReference type="EMBL" id="PKHE01000012">
    <property type="protein sequence ID" value="PKY88598.1"/>
    <property type="molecule type" value="Genomic_DNA"/>
</dbReference>
<evidence type="ECO:0000256" key="1">
    <source>
        <dbReference type="ARBA" id="ARBA00022692"/>
    </source>
</evidence>
<keyword evidence="6" id="KW-0131">Cell cycle</keyword>
<keyword evidence="1 6" id="KW-0812">Transmembrane</keyword>
<feature type="coiled-coil region" evidence="6">
    <location>
        <begin position="467"/>
        <end position="501"/>
    </location>
</feature>
<comment type="caution">
    <text evidence="8">The sequence shown here is derived from an EMBL/GenBank/DDBJ whole genome shotgun (WGS) entry which is preliminary data.</text>
</comment>
<dbReference type="Proteomes" id="UP000234384">
    <property type="component" value="Unassembled WGS sequence"/>
</dbReference>
<name>A0A2I1JYW9_9LACT</name>
<feature type="topological domain" description="Extracellular" evidence="6">
    <location>
        <begin position="1"/>
        <end position="7"/>
    </location>
</feature>
<keyword evidence="5 6" id="KW-0717">Septation</keyword>
<comment type="function">
    <text evidence="6">Negative regulator of FtsZ ring formation; modulates the frequency and position of FtsZ ring formation. Inhibits FtsZ ring formation at polar sites. Interacts either with FtsZ or with one of its binding partners to promote depolymerization.</text>
</comment>
<keyword evidence="2 6" id="KW-1133">Transmembrane helix</keyword>
<keyword evidence="8" id="KW-0808">Transferase</keyword>
<feature type="coiled-coil region" evidence="6">
    <location>
        <begin position="346"/>
        <end position="436"/>
    </location>
</feature>
<dbReference type="Pfam" id="PF06160">
    <property type="entry name" value="EzrA"/>
    <property type="match status" value="1"/>
</dbReference>
<evidence type="ECO:0000313" key="8">
    <source>
        <dbReference type="EMBL" id="PKY88598.1"/>
    </source>
</evidence>
<dbReference type="GO" id="GO:0000921">
    <property type="term" value="P:septin ring assembly"/>
    <property type="evidence" value="ECO:0007669"/>
    <property type="project" value="InterPro"/>
</dbReference>
<keyword evidence="8" id="KW-0418">Kinase</keyword>
<dbReference type="InterPro" id="IPR010379">
    <property type="entry name" value="EzrA"/>
</dbReference>
<reference evidence="8 9" key="1">
    <citation type="submission" date="2017-12" db="EMBL/GenBank/DDBJ databases">
        <title>Phylogenetic diversity of female urinary microbiome.</title>
        <authorList>
            <person name="Thomas-White K."/>
            <person name="Wolfe A.J."/>
        </authorList>
    </citation>
    <scope>NUCLEOTIDE SEQUENCE [LARGE SCALE GENOMIC DNA]</scope>
    <source>
        <strain evidence="8 9">UMB0898</strain>
    </source>
</reference>
<dbReference type="GO" id="GO:0000917">
    <property type="term" value="P:division septum assembly"/>
    <property type="evidence" value="ECO:0007669"/>
    <property type="project" value="UniProtKB-KW"/>
</dbReference>
<evidence type="ECO:0000256" key="6">
    <source>
        <dbReference type="HAMAP-Rule" id="MF_00728"/>
    </source>
</evidence>
<feature type="transmembrane region" description="Helical" evidence="7">
    <location>
        <begin position="6"/>
        <end position="26"/>
    </location>
</feature>